<dbReference type="SUPFAM" id="SSF142338">
    <property type="entry name" value="CofD-like"/>
    <property type="match status" value="1"/>
</dbReference>
<dbReference type="RefSeq" id="WP_179444170.1">
    <property type="nucleotide sequence ID" value="NZ_JACBZS010000001.1"/>
</dbReference>
<keyword evidence="2" id="KW-0460">Magnesium</keyword>
<dbReference type="GO" id="GO:0043743">
    <property type="term" value="F:LPPG:FO 2-phospho-L-lactate transferase activity"/>
    <property type="evidence" value="ECO:0007669"/>
    <property type="project" value="UniProtKB-EC"/>
</dbReference>
<dbReference type="FunFam" id="1.10.8.240:FF:000001">
    <property type="entry name" value="2-phospho-L-lactate transferase"/>
    <property type="match status" value="1"/>
</dbReference>
<dbReference type="InterPro" id="IPR038136">
    <property type="entry name" value="CofD-like_dom_sf"/>
</dbReference>
<keyword evidence="4" id="KW-1185">Reference proteome</keyword>
<dbReference type="EMBL" id="JACBZS010000001">
    <property type="protein sequence ID" value="NYI70188.1"/>
    <property type="molecule type" value="Genomic_DNA"/>
</dbReference>
<sequence length="343" mass="35660">MPADESTTPQPAPRRIVVLAGGVGGSRFTRGVLAAWPQAEVTVIANTADDITLHGLRICPDIDTMLYTLGGGIDEAKGWGRRDEGWLIGEELAAYGAEPTWFGLGDRDIATHLVRTQMLGNGYPLSQVTEVLAARWLADLPRLRVLPMTDDRVETHVLITDSDTASGRRAVHFQEFWVRLHAAPAVEQVVFVGIEQASPAPGVLDALAEADLILLAPSNPVVSIGPILAVPGIRGALRTAGAPVVGFSGILGGAPVLGMADKLLPAIGVEVSAAGVGRHYGPRSGTGILDAWLVDAADEAAAATLAAEGLPTLPMPLLMTDPAATARFVTAGAAFARPPRPAA</sequence>
<dbReference type="PANTHER" id="PTHR43007:SF1">
    <property type="entry name" value="2-PHOSPHO-L-LACTATE TRANSFERASE"/>
    <property type="match status" value="1"/>
</dbReference>
<dbReference type="Gene3D" id="1.10.8.240">
    <property type="entry name" value="CofD-like domain"/>
    <property type="match status" value="1"/>
</dbReference>
<dbReference type="GO" id="GO:0000287">
    <property type="term" value="F:magnesium ion binding"/>
    <property type="evidence" value="ECO:0007669"/>
    <property type="project" value="InterPro"/>
</dbReference>
<dbReference type="PANTHER" id="PTHR43007">
    <property type="entry name" value="2-PHOSPHO-L-LACTATE TRANSFERASE"/>
    <property type="match status" value="1"/>
</dbReference>
<protein>
    <submittedName>
        <fullName evidence="3">LPPG:FO 2-phospho-L-lactate transferase</fullName>
        <ecNumber evidence="3">2.7.8.28</ecNumber>
    </submittedName>
</protein>
<dbReference type="Pfam" id="PF01933">
    <property type="entry name" value="CofD"/>
    <property type="match status" value="1"/>
</dbReference>
<reference evidence="3 4" key="1">
    <citation type="submission" date="2020-07" db="EMBL/GenBank/DDBJ databases">
        <title>Sequencing the genomes of 1000 actinobacteria strains.</title>
        <authorList>
            <person name="Klenk H.-P."/>
        </authorList>
    </citation>
    <scope>NUCLEOTIDE SEQUENCE [LARGE SCALE GENOMIC DNA]</scope>
    <source>
        <strain evidence="3 4">DSM 103164</strain>
    </source>
</reference>
<dbReference type="EC" id="2.7.8.28" evidence="3"/>
<dbReference type="InterPro" id="IPR002882">
    <property type="entry name" value="CofD"/>
</dbReference>
<dbReference type="AlphaFoldDB" id="A0A7Z0IK65"/>
<evidence type="ECO:0000313" key="4">
    <source>
        <dbReference type="Proteomes" id="UP000527616"/>
    </source>
</evidence>
<dbReference type="CDD" id="cd07186">
    <property type="entry name" value="CofD_like"/>
    <property type="match status" value="1"/>
</dbReference>
<accession>A0A7Z0IK65</accession>
<dbReference type="Gene3D" id="3.40.50.10680">
    <property type="entry name" value="CofD-like domains"/>
    <property type="match status" value="1"/>
</dbReference>
<dbReference type="Proteomes" id="UP000527616">
    <property type="component" value="Unassembled WGS sequence"/>
</dbReference>
<name>A0A7Z0IK65_9ACTN</name>
<comment type="caution">
    <text evidence="3">The sequence shown here is derived from an EMBL/GenBank/DDBJ whole genome shotgun (WGS) entry which is preliminary data.</text>
</comment>
<dbReference type="NCBIfam" id="TIGR01819">
    <property type="entry name" value="F420_cofD"/>
    <property type="match status" value="1"/>
</dbReference>
<proteinExistence type="inferred from homology"/>
<dbReference type="InterPro" id="IPR010115">
    <property type="entry name" value="FbiA/CofD"/>
</dbReference>
<gene>
    <name evidence="3" type="ORF">GGQ54_000748</name>
</gene>
<dbReference type="HAMAP" id="MF_01257">
    <property type="entry name" value="CofD"/>
    <property type="match status" value="1"/>
</dbReference>
<evidence type="ECO:0000256" key="1">
    <source>
        <dbReference type="ARBA" id="ARBA00022679"/>
    </source>
</evidence>
<evidence type="ECO:0000256" key="2">
    <source>
        <dbReference type="ARBA" id="ARBA00022842"/>
    </source>
</evidence>
<evidence type="ECO:0000313" key="3">
    <source>
        <dbReference type="EMBL" id="NYI70188.1"/>
    </source>
</evidence>
<keyword evidence="1 3" id="KW-0808">Transferase</keyword>
<organism evidence="3 4">
    <name type="scientific">Naumannella cuiyingiana</name>
    <dbReference type="NCBI Taxonomy" id="1347891"/>
    <lineage>
        <taxon>Bacteria</taxon>
        <taxon>Bacillati</taxon>
        <taxon>Actinomycetota</taxon>
        <taxon>Actinomycetes</taxon>
        <taxon>Propionibacteriales</taxon>
        <taxon>Propionibacteriaceae</taxon>
        <taxon>Naumannella</taxon>
    </lineage>
</organism>